<dbReference type="SUPFAM" id="SSF46689">
    <property type="entry name" value="Homeodomain-like"/>
    <property type="match status" value="1"/>
</dbReference>
<dbReference type="Gene3D" id="3.30.420.10">
    <property type="entry name" value="Ribonuclease H-like superfamily/Ribonuclease H"/>
    <property type="match status" value="1"/>
</dbReference>
<organism evidence="1 3">
    <name type="scientific">Rotaria sordida</name>
    <dbReference type="NCBI Taxonomy" id="392033"/>
    <lineage>
        <taxon>Eukaryota</taxon>
        <taxon>Metazoa</taxon>
        <taxon>Spiralia</taxon>
        <taxon>Gnathifera</taxon>
        <taxon>Rotifera</taxon>
        <taxon>Eurotatoria</taxon>
        <taxon>Bdelloidea</taxon>
        <taxon>Philodinida</taxon>
        <taxon>Philodinidae</taxon>
        <taxon>Rotaria</taxon>
    </lineage>
</organism>
<dbReference type="GO" id="GO:0003676">
    <property type="term" value="F:nucleic acid binding"/>
    <property type="evidence" value="ECO:0007669"/>
    <property type="project" value="InterPro"/>
</dbReference>
<proteinExistence type="predicted"/>
<dbReference type="EMBL" id="CAJNOT010004559">
    <property type="protein sequence ID" value="CAF1436766.1"/>
    <property type="molecule type" value="Genomic_DNA"/>
</dbReference>
<sequence>MTRSEREHQAKRIVQHYVNVANRQKKVTVNHFLQEQIPRPTIYSIIKKFEEFGVVGDKSRSDRPSKLSKRKLTRLKRLTDQKTGISLRQIAPKFDINISTLSRHLTAMGITYRKKKRAPKYTDKQLEEVPTRARRLYRTLLNGNFELVMDDEKYFLLHNESIPANRGFYTSDPSAAQPEVKFKRTQKFEPKILVWIAISEKGISTPFFSKQQQAVTQKTYLNECTKARLVPFIEKYHNKKKVLFWPDLARSHYGLKVIEYLDENSIHFVPQQKNPQNCPQARPIETLWSILEQMVYAGGWQAKNINALRRRISKKINELDIKVVQTMFSDIRIQLRRIADNGPYGACSF</sequence>
<dbReference type="EMBL" id="CAJOBD010014220">
    <property type="protein sequence ID" value="CAF4197799.1"/>
    <property type="molecule type" value="Genomic_DNA"/>
</dbReference>
<evidence type="ECO:0000313" key="1">
    <source>
        <dbReference type="EMBL" id="CAF1436766.1"/>
    </source>
</evidence>
<dbReference type="PANTHER" id="PTHR46068:SF1">
    <property type="entry name" value="TRANSPOSASE IS30-LIKE HTH DOMAIN-CONTAINING PROTEIN"/>
    <property type="match status" value="1"/>
</dbReference>
<dbReference type="Proteomes" id="UP000663836">
    <property type="component" value="Unassembled WGS sequence"/>
</dbReference>
<dbReference type="Proteomes" id="UP000663864">
    <property type="component" value="Unassembled WGS sequence"/>
</dbReference>
<gene>
    <name evidence="2" type="ORF">JBS370_LOCUS36366</name>
    <name evidence="1" type="ORF">ZHD862_LOCUS34634</name>
</gene>
<reference evidence="1" key="1">
    <citation type="submission" date="2021-02" db="EMBL/GenBank/DDBJ databases">
        <authorList>
            <person name="Nowell W R."/>
        </authorList>
    </citation>
    <scope>NUCLEOTIDE SEQUENCE</scope>
</reference>
<dbReference type="InterPro" id="IPR036397">
    <property type="entry name" value="RNaseH_sf"/>
</dbReference>
<dbReference type="PANTHER" id="PTHR46068">
    <property type="entry name" value="PROTEIN CBG27172"/>
    <property type="match status" value="1"/>
</dbReference>
<evidence type="ECO:0000313" key="3">
    <source>
        <dbReference type="Proteomes" id="UP000663864"/>
    </source>
</evidence>
<accession>A0A815NQZ9</accession>
<name>A0A815NQZ9_9BILA</name>
<evidence type="ECO:0000313" key="2">
    <source>
        <dbReference type="EMBL" id="CAF4197799.1"/>
    </source>
</evidence>
<dbReference type="InterPro" id="IPR009057">
    <property type="entry name" value="Homeodomain-like_sf"/>
</dbReference>
<dbReference type="AlphaFoldDB" id="A0A815NQZ9"/>
<protein>
    <submittedName>
        <fullName evidence="1">Uncharacterized protein</fullName>
    </submittedName>
</protein>
<comment type="caution">
    <text evidence="1">The sequence shown here is derived from an EMBL/GenBank/DDBJ whole genome shotgun (WGS) entry which is preliminary data.</text>
</comment>
<dbReference type="Gene3D" id="1.10.10.60">
    <property type="entry name" value="Homeodomain-like"/>
    <property type="match status" value="1"/>
</dbReference>